<evidence type="ECO:0000313" key="2">
    <source>
        <dbReference type="Proteomes" id="UP000487350"/>
    </source>
</evidence>
<dbReference type="RefSeq" id="WP_153583811.1">
    <property type="nucleotide sequence ID" value="NZ_WJBU01000003.1"/>
</dbReference>
<keyword evidence="2" id="KW-1185">Reference proteome</keyword>
<organism evidence="1 2">
    <name type="scientific">Caenimonas koreensis DSM 17982</name>
    <dbReference type="NCBI Taxonomy" id="1121255"/>
    <lineage>
        <taxon>Bacteria</taxon>
        <taxon>Pseudomonadati</taxon>
        <taxon>Pseudomonadota</taxon>
        <taxon>Betaproteobacteria</taxon>
        <taxon>Burkholderiales</taxon>
        <taxon>Comamonadaceae</taxon>
        <taxon>Caenimonas</taxon>
    </lineage>
</organism>
<comment type="caution">
    <text evidence="1">The sequence shown here is derived from an EMBL/GenBank/DDBJ whole genome shotgun (WGS) entry which is preliminary data.</text>
</comment>
<reference evidence="1 2" key="1">
    <citation type="submission" date="2019-11" db="EMBL/GenBank/DDBJ databases">
        <title>Caenimonas koreensis gen. nov., sp. nov., isolated from activated sludge.</title>
        <authorList>
            <person name="Seung H.R."/>
        </authorList>
    </citation>
    <scope>NUCLEOTIDE SEQUENCE [LARGE SCALE GENOMIC DNA]</scope>
    <source>
        <strain evidence="1 2">EMB320</strain>
    </source>
</reference>
<sequence length="357" mass="39454">MSKPELVSVTPPKVLQQIHADLSLPDTGDPQTLVAEVMRRIAGTMCPCPPGALRRATVSALAPLSLLDALEDQVDDTFEDLVGTGDLIELTRVLVEGGENQPSWMFCSPPSFVRRSSGRIYIIGVAPDDAVFLPSELRKTMLRSGALRYFDDPEGACAKELRGIGLRELLPEAWLVQRRPVSAEAVVTQHLHLLEKNGVPGALDKAVILGGPNAGKSYRDRWMSPTNESGHFIVRVPQLYGEPLWYLSKLDLGVVQRSLLMPAQEAKERSSDAAWRLQLALDAAAGQPNAYKLAEIDGGYLMVFSFPLPLEARRRLTIVGSRRAQPGSGTTRFWIPKNELAEEQRFLRDSYWLFAKD</sequence>
<dbReference type="AlphaFoldDB" id="A0A844B7F4"/>
<dbReference type="Proteomes" id="UP000487350">
    <property type="component" value="Unassembled WGS sequence"/>
</dbReference>
<dbReference type="EMBL" id="WJBU01000003">
    <property type="protein sequence ID" value="MRD46471.1"/>
    <property type="molecule type" value="Genomic_DNA"/>
</dbReference>
<gene>
    <name evidence="1" type="ORF">GHT07_04235</name>
</gene>
<proteinExistence type="predicted"/>
<name>A0A844B7F4_9BURK</name>
<accession>A0A844B7F4</accession>
<dbReference type="OrthoDB" id="7060496at2"/>
<protein>
    <submittedName>
        <fullName evidence="1">Uncharacterized protein</fullName>
    </submittedName>
</protein>
<evidence type="ECO:0000313" key="1">
    <source>
        <dbReference type="EMBL" id="MRD46471.1"/>
    </source>
</evidence>